<protein>
    <submittedName>
        <fullName evidence="2">Uncharacterized protein</fullName>
    </submittedName>
</protein>
<keyword evidence="1" id="KW-0472">Membrane</keyword>
<gene>
    <name evidence="2" type="ORF">Atai01_52850</name>
</gene>
<sequence length="126" mass="13544">MAEHARGNDVTDGTPRAGKGGEVDWRRVKNQAFRLLADIVRWAGLLLAAVLVLHVIFVVGSANPANAIVSWVRGWADTFAIGFQDLFEPGDAKLRVLVNFGIAALFWLIASGIVARIIRRIGGGAP</sequence>
<reference evidence="2" key="1">
    <citation type="submission" date="2023-03" db="EMBL/GenBank/DDBJ databases">
        <title>Amycolatopsis taiwanensis NBRC 103393.</title>
        <authorList>
            <person name="Ichikawa N."/>
            <person name="Sato H."/>
            <person name="Tonouchi N."/>
        </authorList>
    </citation>
    <scope>NUCLEOTIDE SEQUENCE</scope>
    <source>
        <strain evidence="2">NBRC 103393</strain>
    </source>
</reference>
<evidence type="ECO:0000313" key="3">
    <source>
        <dbReference type="Proteomes" id="UP001165136"/>
    </source>
</evidence>
<dbReference type="EMBL" id="BSTI01000012">
    <property type="protein sequence ID" value="GLY68666.1"/>
    <property type="molecule type" value="Genomic_DNA"/>
</dbReference>
<comment type="caution">
    <text evidence="2">The sequence shown here is derived from an EMBL/GenBank/DDBJ whole genome shotgun (WGS) entry which is preliminary data.</text>
</comment>
<keyword evidence="1" id="KW-0812">Transmembrane</keyword>
<feature type="transmembrane region" description="Helical" evidence="1">
    <location>
        <begin position="39"/>
        <end position="62"/>
    </location>
</feature>
<keyword evidence="3" id="KW-1185">Reference proteome</keyword>
<proteinExistence type="predicted"/>
<dbReference type="Proteomes" id="UP001165136">
    <property type="component" value="Unassembled WGS sequence"/>
</dbReference>
<organism evidence="2 3">
    <name type="scientific">Amycolatopsis taiwanensis</name>
    <dbReference type="NCBI Taxonomy" id="342230"/>
    <lineage>
        <taxon>Bacteria</taxon>
        <taxon>Bacillati</taxon>
        <taxon>Actinomycetota</taxon>
        <taxon>Actinomycetes</taxon>
        <taxon>Pseudonocardiales</taxon>
        <taxon>Pseudonocardiaceae</taxon>
        <taxon>Amycolatopsis</taxon>
    </lineage>
</organism>
<evidence type="ECO:0000256" key="1">
    <source>
        <dbReference type="SAM" id="Phobius"/>
    </source>
</evidence>
<keyword evidence="1" id="KW-1133">Transmembrane helix</keyword>
<feature type="transmembrane region" description="Helical" evidence="1">
    <location>
        <begin position="96"/>
        <end position="118"/>
    </location>
</feature>
<dbReference type="RefSeq" id="WP_027942788.1">
    <property type="nucleotide sequence ID" value="NZ_BSTI01000012.1"/>
</dbReference>
<dbReference type="AlphaFoldDB" id="A0A9W6R361"/>
<accession>A0A9W6R361</accession>
<evidence type="ECO:0000313" key="2">
    <source>
        <dbReference type="EMBL" id="GLY68666.1"/>
    </source>
</evidence>
<name>A0A9W6R361_9PSEU</name>